<evidence type="ECO:0000313" key="3">
    <source>
        <dbReference type="Proteomes" id="UP000515663"/>
    </source>
</evidence>
<sequence length="111" mass="12153">MAAILLGVLYYVLLIFWLLLLGRLVVELVRTFAREWRPTGVAVVVIETVFTVTDPPIKLLRRILPPIPLGPVRLDLSLMIVMLVVIIGMNVVGGLRADALADSVAVARLAL</sequence>
<evidence type="ECO:0000256" key="1">
    <source>
        <dbReference type="SAM" id="Phobius"/>
    </source>
</evidence>
<dbReference type="AlphaFoldDB" id="A0A7D7LPN5"/>
<name>A0A7D7LPN5_9ACTN</name>
<feature type="transmembrane region" description="Helical" evidence="1">
    <location>
        <begin position="6"/>
        <end position="26"/>
    </location>
</feature>
<proteinExistence type="predicted"/>
<evidence type="ECO:0000313" key="2">
    <source>
        <dbReference type="EMBL" id="QMT00143.1"/>
    </source>
</evidence>
<dbReference type="EMBL" id="CP059491">
    <property type="protein sequence ID" value="QMT00143.1"/>
    <property type="molecule type" value="Genomic_DNA"/>
</dbReference>
<keyword evidence="1" id="KW-0812">Transmembrane</keyword>
<dbReference type="Pfam" id="PF02325">
    <property type="entry name" value="CCB3_YggT"/>
    <property type="match status" value="1"/>
</dbReference>
<keyword evidence="3" id="KW-1185">Reference proteome</keyword>
<accession>A0A7D7LPN5</accession>
<dbReference type="InterPro" id="IPR003425">
    <property type="entry name" value="CCB3/YggT"/>
</dbReference>
<gene>
    <name evidence="2" type="ORF">H1R19_14520</name>
</gene>
<organism evidence="2 3">
    <name type="scientific">Gordonia jinghuaiqii</name>
    <dbReference type="NCBI Taxonomy" id="2758710"/>
    <lineage>
        <taxon>Bacteria</taxon>
        <taxon>Bacillati</taxon>
        <taxon>Actinomycetota</taxon>
        <taxon>Actinomycetes</taxon>
        <taxon>Mycobacteriales</taxon>
        <taxon>Gordoniaceae</taxon>
        <taxon>Gordonia</taxon>
    </lineage>
</organism>
<dbReference type="KEGG" id="gji:H1R19_14520"/>
<feature type="transmembrane region" description="Helical" evidence="1">
    <location>
        <begin position="38"/>
        <end position="57"/>
    </location>
</feature>
<protein>
    <submittedName>
        <fullName evidence="2">YggT family protein</fullName>
    </submittedName>
</protein>
<feature type="transmembrane region" description="Helical" evidence="1">
    <location>
        <begin position="77"/>
        <end position="95"/>
    </location>
</feature>
<keyword evidence="1" id="KW-1133">Transmembrane helix</keyword>
<dbReference type="RefSeq" id="WP_188327847.1">
    <property type="nucleotide sequence ID" value="NZ_CP059491.1"/>
</dbReference>
<reference evidence="3" key="1">
    <citation type="submission" date="2020-07" db="EMBL/GenBank/DDBJ databases">
        <title>novel species isolated from the respiratory tract of Marmot.</title>
        <authorList>
            <person name="Zhang G."/>
        </authorList>
    </citation>
    <scope>NUCLEOTIDE SEQUENCE [LARGE SCALE GENOMIC DNA]</scope>
    <source>
        <strain evidence="3">686</strain>
    </source>
</reference>
<dbReference type="GO" id="GO:0016020">
    <property type="term" value="C:membrane"/>
    <property type="evidence" value="ECO:0007669"/>
    <property type="project" value="InterPro"/>
</dbReference>
<keyword evidence="1" id="KW-0472">Membrane</keyword>
<dbReference type="Proteomes" id="UP000515663">
    <property type="component" value="Chromosome"/>
</dbReference>